<feature type="transmembrane region" description="Helical" evidence="6">
    <location>
        <begin position="198"/>
        <end position="216"/>
    </location>
</feature>
<keyword evidence="5 6" id="KW-0472">Membrane</keyword>
<keyword evidence="8" id="KW-1185">Reference proteome</keyword>
<evidence type="ECO:0000256" key="4">
    <source>
        <dbReference type="ARBA" id="ARBA00022989"/>
    </source>
</evidence>
<dbReference type="PANTHER" id="PTHR12703:SF4">
    <property type="entry name" value="TRANSMEMBRANE PROTEIN 33"/>
    <property type="match status" value="1"/>
</dbReference>
<dbReference type="InterPro" id="IPR051645">
    <property type="entry name" value="PER33/POM33_regulator"/>
</dbReference>
<name>A0A1E4RRL5_9ASCO</name>
<feature type="transmembrane region" description="Helical" evidence="6">
    <location>
        <begin position="174"/>
        <end position="192"/>
    </location>
</feature>
<dbReference type="GO" id="GO:0061024">
    <property type="term" value="P:membrane organization"/>
    <property type="evidence" value="ECO:0007669"/>
    <property type="project" value="TreeGrafter"/>
</dbReference>
<dbReference type="Pfam" id="PF03661">
    <property type="entry name" value="TMEM33_Pom33"/>
    <property type="match status" value="1"/>
</dbReference>
<dbReference type="EMBL" id="KV454538">
    <property type="protein sequence ID" value="ODV69902.1"/>
    <property type="molecule type" value="Genomic_DNA"/>
</dbReference>
<gene>
    <name evidence="7" type="ORF">HYPBUDRAFT_100769</name>
</gene>
<proteinExistence type="inferred from homology"/>
<keyword evidence="4 6" id="KW-1133">Transmembrane helix</keyword>
<dbReference type="STRING" id="984485.A0A1E4RRL5"/>
<evidence type="ECO:0000256" key="6">
    <source>
        <dbReference type="SAM" id="Phobius"/>
    </source>
</evidence>
<evidence type="ECO:0000256" key="1">
    <source>
        <dbReference type="ARBA" id="ARBA00004141"/>
    </source>
</evidence>
<evidence type="ECO:0000313" key="8">
    <source>
        <dbReference type="Proteomes" id="UP000095085"/>
    </source>
</evidence>
<protein>
    <recommendedName>
        <fullName evidence="9">Pore and endoplasmic reticulum protein of 33 kDa</fullName>
    </recommendedName>
</protein>
<accession>A0A1E4RRL5</accession>
<dbReference type="GO" id="GO:0016020">
    <property type="term" value="C:membrane"/>
    <property type="evidence" value="ECO:0007669"/>
    <property type="project" value="UniProtKB-SubCell"/>
</dbReference>
<dbReference type="AlphaFoldDB" id="A0A1E4RRL5"/>
<evidence type="ECO:0000313" key="7">
    <source>
        <dbReference type="EMBL" id="ODV69902.1"/>
    </source>
</evidence>
<evidence type="ECO:0000256" key="3">
    <source>
        <dbReference type="ARBA" id="ARBA00022692"/>
    </source>
</evidence>
<organism evidence="7 8">
    <name type="scientific">Hyphopichia burtonii NRRL Y-1933</name>
    <dbReference type="NCBI Taxonomy" id="984485"/>
    <lineage>
        <taxon>Eukaryota</taxon>
        <taxon>Fungi</taxon>
        <taxon>Dikarya</taxon>
        <taxon>Ascomycota</taxon>
        <taxon>Saccharomycotina</taxon>
        <taxon>Pichiomycetes</taxon>
        <taxon>Debaryomycetaceae</taxon>
        <taxon>Hyphopichia</taxon>
    </lineage>
</organism>
<dbReference type="Proteomes" id="UP000095085">
    <property type="component" value="Unassembled WGS sequence"/>
</dbReference>
<dbReference type="GeneID" id="30992622"/>
<evidence type="ECO:0000256" key="5">
    <source>
        <dbReference type="ARBA" id="ARBA00023136"/>
    </source>
</evidence>
<dbReference type="InterPro" id="IPR005344">
    <property type="entry name" value="TMEM33/Pom33"/>
</dbReference>
<dbReference type="OrthoDB" id="5581259at2759"/>
<dbReference type="GO" id="GO:0005783">
    <property type="term" value="C:endoplasmic reticulum"/>
    <property type="evidence" value="ECO:0007669"/>
    <property type="project" value="TreeGrafter"/>
</dbReference>
<dbReference type="GO" id="GO:0071786">
    <property type="term" value="P:endoplasmic reticulum tubular network organization"/>
    <property type="evidence" value="ECO:0007669"/>
    <property type="project" value="TreeGrafter"/>
</dbReference>
<feature type="transmembrane region" description="Helical" evidence="6">
    <location>
        <begin position="52"/>
        <end position="73"/>
    </location>
</feature>
<evidence type="ECO:0008006" key="9">
    <source>
        <dbReference type="Google" id="ProtNLM"/>
    </source>
</evidence>
<comment type="similarity">
    <text evidence="2">Belongs to the PER33/POM33 family.</text>
</comment>
<keyword evidence="3 6" id="KW-0812">Transmembrane</keyword>
<sequence length="277" mass="31977">MANTQSRPKSFVQTVIPLAKTLQFYWFIGHVSSLVFFTFDFLFSFINKSKALKFYQLTLVSVIITYSIVIKQVHLKNSWNVAKLLQLQSFKDENIQYLSLSLVFLLASFKIGPVNGYYSLIVFSIFHVLHYFQKNLLPSLPISIAGQQSINSKINHFTSNYSQQALLVAANMEVFLPLALLMKSFLLVFMIFKDPAYVLVYLFTLASIVVFIKLRYNDNKYTQDVIQQWDYKISTVLNHPQLQAYPLSNLYHQNFKALVAKYIGPIRIAPKPSKKTQ</sequence>
<feature type="transmembrane region" description="Helical" evidence="6">
    <location>
        <begin position="24"/>
        <end position="46"/>
    </location>
</feature>
<dbReference type="PANTHER" id="PTHR12703">
    <property type="entry name" value="TRANSMEMBRANE PROTEIN 33"/>
    <property type="match status" value="1"/>
</dbReference>
<evidence type="ECO:0000256" key="2">
    <source>
        <dbReference type="ARBA" id="ARBA00007322"/>
    </source>
</evidence>
<reference evidence="8" key="1">
    <citation type="submission" date="2016-05" db="EMBL/GenBank/DDBJ databases">
        <title>Comparative genomics of biotechnologically important yeasts.</title>
        <authorList>
            <consortium name="DOE Joint Genome Institute"/>
            <person name="Riley R."/>
            <person name="Haridas S."/>
            <person name="Wolfe K.H."/>
            <person name="Lopes M.R."/>
            <person name="Hittinger C.T."/>
            <person name="Goker M."/>
            <person name="Salamov A."/>
            <person name="Wisecaver J."/>
            <person name="Long T.M."/>
            <person name="Aerts A.L."/>
            <person name="Barry K."/>
            <person name="Choi C."/>
            <person name="Clum A."/>
            <person name="Coughlan A.Y."/>
            <person name="Deshpande S."/>
            <person name="Douglass A.P."/>
            <person name="Hanson S.J."/>
            <person name="Klenk H.-P."/>
            <person name="Labutti K."/>
            <person name="Lapidus A."/>
            <person name="Lindquist E."/>
            <person name="Lipzen A."/>
            <person name="Meier-Kolthoff J.P."/>
            <person name="Ohm R.A."/>
            <person name="Otillar R.P."/>
            <person name="Pangilinan J."/>
            <person name="Peng Y."/>
            <person name="Rokas A."/>
            <person name="Rosa C.A."/>
            <person name="Scheuner C."/>
            <person name="Sibirny A.A."/>
            <person name="Slot J.C."/>
            <person name="Stielow J.B."/>
            <person name="Sun H."/>
            <person name="Kurtzman C.P."/>
            <person name="Blackwell M."/>
            <person name="Grigoriev I.V."/>
            <person name="Jeffries T.W."/>
        </authorList>
    </citation>
    <scope>NUCLEOTIDE SEQUENCE [LARGE SCALE GENOMIC DNA]</scope>
    <source>
        <strain evidence="8">NRRL Y-1933</strain>
    </source>
</reference>
<dbReference type="RefSeq" id="XP_020078969.1">
    <property type="nucleotide sequence ID" value="XM_020218072.1"/>
</dbReference>
<comment type="subcellular location">
    <subcellularLocation>
        <location evidence="1">Membrane</location>
        <topology evidence="1">Multi-pass membrane protein</topology>
    </subcellularLocation>
</comment>